<dbReference type="SUPFAM" id="SSF53383">
    <property type="entry name" value="PLP-dependent transferases"/>
    <property type="match status" value="1"/>
</dbReference>
<feature type="domain" description="Aminotransferase class I/classII large" evidence="2">
    <location>
        <begin position="69"/>
        <end position="407"/>
    </location>
</feature>
<sequence>MSPLPPSQRGWDTVRPDLVIDLSRRLAADEYHPIKNPEGIVDLGSAINGLMQQDLGPWVRRRLEGLPTAEHLQYNDTQGSAELLQSVAGFMNWYFRCREPLGQENVLIANGVTTLLNSLAFNIADEGSAILMPTPSYGMFAHDVVTRNSLHLVPGSARASSGWQSELVRRLERTLKDNLSTGRRTAAVLLANPENPLGRCYDPEVLLEISRFCGENRLHLVVDEIYAAMAFAKHHSMLALDLGSNAENVHVLWGMSKDFGCGGLRLGFLATYNAKLHAAMRTLSMFGWVGAWSAAVAFVILDDRRFLQSTYFPTLEKRLDARRKQVLARLTQLDVPFVAPEAGFFVFVDLSRWLDRVPTHARRGSAELEIMFTRDSLTNEPALQAFFPAKPGWFRLNYGNDEETVNLGLRKLAAFLQSAAFRESIDDAEDEVVLEKLGQASPRPGETTRFRRWRRQLCFGSGDDA</sequence>
<dbReference type="OrthoDB" id="7042322at2759"/>
<dbReference type="AlphaFoldDB" id="A0A5Q4BAQ3"/>
<dbReference type="GO" id="GO:0030170">
    <property type="term" value="F:pyridoxal phosphate binding"/>
    <property type="evidence" value="ECO:0007669"/>
    <property type="project" value="InterPro"/>
</dbReference>
<proteinExistence type="predicted"/>
<evidence type="ECO:0000313" key="4">
    <source>
        <dbReference type="Proteomes" id="UP000326340"/>
    </source>
</evidence>
<dbReference type="InterPro" id="IPR004839">
    <property type="entry name" value="Aminotransferase_I/II_large"/>
</dbReference>
<dbReference type="Gene3D" id="3.90.1150.10">
    <property type="entry name" value="Aspartate Aminotransferase, domain 1"/>
    <property type="match status" value="1"/>
</dbReference>
<gene>
    <name evidence="3" type="primary">Accs</name>
    <name evidence="3" type="ORF">CSHISOI_11448</name>
</gene>
<dbReference type="GO" id="GO:0008483">
    <property type="term" value="F:transaminase activity"/>
    <property type="evidence" value="ECO:0007669"/>
    <property type="project" value="TreeGrafter"/>
</dbReference>
<accession>A0A5Q4BAQ3</accession>
<reference evidence="3 4" key="1">
    <citation type="journal article" date="2019" name="Sci. Rep.">
        <title>Colletotrichum shisoi sp. nov., an anthracnose pathogen of Perilla frutescens in Japan: molecular phylogenetic, morphological and genomic evidence.</title>
        <authorList>
            <person name="Gan P."/>
            <person name="Tsushima A."/>
            <person name="Hiroyama R."/>
            <person name="Narusaka M."/>
            <person name="Takano Y."/>
            <person name="Narusaka Y."/>
            <person name="Kawaradani M."/>
            <person name="Damm U."/>
            <person name="Shirasu K."/>
        </authorList>
    </citation>
    <scope>NUCLEOTIDE SEQUENCE [LARGE SCALE GENOMIC DNA]</scope>
    <source>
        <strain evidence="3 4">PG-2018a</strain>
    </source>
</reference>
<keyword evidence="4" id="KW-1185">Reference proteome</keyword>
<dbReference type="Gene3D" id="3.40.640.10">
    <property type="entry name" value="Type I PLP-dependent aspartate aminotransferase-like (Major domain)"/>
    <property type="match status" value="1"/>
</dbReference>
<dbReference type="InterPro" id="IPR050478">
    <property type="entry name" value="Ethylene_sulfur-biosynth"/>
</dbReference>
<comment type="caution">
    <text evidence="3">The sequence shown here is derived from an EMBL/GenBank/DDBJ whole genome shotgun (WGS) entry which is preliminary data.</text>
</comment>
<organism evidence="3 4">
    <name type="scientific">Colletotrichum shisoi</name>
    <dbReference type="NCBI Taxonomy" id="2078593"/>
    <lineage>
        <taxon>Eukaryota</taxon>
        <taxon>Fungi</taxon>
        <taxon>Dikarya</taxon>
        <taxon>Ascomycota</taxon>
        <taxon>Pezizomycotina</taxon>
        <taxon>Sordariomycetes</taxon>
        <taxon>Hypocreomycetidae</taxon>
        <taxon>Glomerellales</taxon>
        <taxon>Glomerellaceae</taxon>
        <taxon>Colletotrichum</taxon>
        <taxon>Colletotrichum destructivum species complex</taxon>
    </lineage>
</organism>
<dbReference type="InterPro" id="IPR015422">
    <property type="entry name" value="PyrdxlP-dep_Trfase_small"/>
</dbReference>
<dbReference type="Proteomes" id="UP000326340">
    <property type="component" value="Unassembled WGS sequence"/>
</dbReference>
<dbReference type="PANTHER" id="PTHR43795:SF39">
    <property type="entry name" value="AMINOTRANSFERASE CLASS I_CLASSII DOMAIN-CONTAINING PROTEIN"/>
    <property type="match status" value="1"/>
</dbReference>
<dbReference type="EMBL" id="PUHP01003132">
    <property type="protein sequence ID" value="TQN63975.1"/>
    <property type="molecule type" value="Genomic_DNA"/>
</dbReference>
<dbReference type="InterPro" id="IPR015421">
    <property type="entry name" value="PyrdxlP-dep_Trfase_major"/>
</dbReference>
<name>A0A5Q4BAQ3_9PEZI</name>
<dbReference type="InterPro" id="IPR015424">
    <property type="entry name" value="PyrdxlP-dep_Trfase"/>
</dbReference>
<evidence type="ECO:0000256" key="1">
    <source>
        <dbReference type="ARBA" id="ARBA00022898"/>
    </source>
</evidence>
<dbReference type="PANTHER" id="PTHR43795">
    <property type="entry name" value="BIFUNCTIONAL ASPARTATE AMINOTRANSFERASE AND GLUTAMATE/ASPARTATE-PREPHENATE AMINOTRANSFERASE-RELATED"/>
    <property type="match status" value="1"/>
</dbReference>
<keyword evidence="1" id="KW-0663">Pyridoxal phosphate</keyword>
<protein>
    <submittedName>
        <fullName evidence="3">1-aminocyclopropane-1-carboxylate synthase-like protein 1</fullName>
    </submittedName>
</protein>
<dbReference type="CDD" id="cd00609">
    <property type="entry name" value="AAT_like"/>
    <property type="match status" value="1"/>
</dbReference>
<dbReference type="PRINTS" id="PR00753">
    <property type="entry name" value="ACCSYNTHASE"/>
</dbReference>
<dbReference type="GO" id="GO:0006520">
    <property type="term" value="P:amino acid metabolic process"/>
    <property type="evidence" value="ECO:0007669"/>
    <property type="project" value="TreeGrafter"/>
</dbReference>
<evidence type="ECO:0000313" key="3">
    <source>
        <dbReference type="EMBL" id="TQN63975.1"/>
    </source>
</evidence>
<dbReference type="Pfam" id="PF00155">
    <property type="entry name" value="Aminotran_1_2"/>
    <property type="match status" value="1"/>
</dbReference>
<evidence type="ECO:0000259" key="2">
    <source>
        <dbReference type="Pfam" id="PF00155"/>
    </source>
</evidence>